<dbReference type="SMART" id="SM00304">
    <property type="entry name" value="HAMP"/>
    <property type="match status" value="1"/>
</dbReference>
<evidence type="ECO:0000256" key="7">
    <source>
        <dbReference type="ARBA" id="ARBA00022741"/>
    </source>
</evidence>
<dbReference type="AlphaFoldDB" id="A0A1Q8C2L7"/>
<keyword evidence="17" id="KW-1185">Reference proteome</keyword>
<dbReference type="GO" id="GO:0005886">
    <property type="term" value="C:plasma membrane"/>
    <property type="evidence" value="ECO:0007669"/>
    <property type="project" value="UniProtKB-SubCell"/>
</dbReference>
<dbReference type="SUPFAM" id="SSF55781">
    <property type="entry name" value="GAF domain-like"/>
    <property type="match status" value="1"/>
</dbReference>
<evidence type="ECO:0000256" key="4">
    <source>
        <dbReference type="ARBA" id="ARBA00022553"/>
    </source>
</evidence>
<dbReference type="RefSeq" id="WP_075129933.1">
    <property type="nucleotide sequence ID" value="NZ_MSIE01000093.1"/>
</dbReference>
<comment type="subcellular location">
    <subcellularLocation>
        <location evidence="2">Cell membrane</location>
    </subcellularLocation>
</comment>
<dbReference type="InterPro" id="IPR005467">
    <property type="entry name" value="His_kinase_dom"/>
</dbReference>
<dbReference type="Gene3D" id="6.10.340.10">
    <property type="match status" value="1"/>
</dbReference>
<dbReference type="InterPro" id="IPR003594">
    <property type="entry name" value="HATPase_dom"/>
</dbReference>
<keyword evidence="13" id="KW-0472">Membrane</keyword>
<proteinExistence type="predicted"/>
<dbReference type="Pfam" id="PF00672">
    <property type="entry name" value="HAMP"/>
    <property type="match status" value="1"/>
</dbReference>
<dbReference type="CDD" id="cd06225">
    <property type="entry name" value="HAMP"/>
    <property type="match status" value="1"/>
</dbReference>
<dbReference type="InterPro" id="IPR050351">
    <property type="entry name" value="BphY/WalK/GraS-like"/>
</dbReference>
<evidence type="ECO:0000256" key="9">
    <source>
        <dbReference type="ARBA" id="ARBA00022840"/>
    </source>
</evidence>
<dbReference type="PANTHER" id="PTHR42878">
    <property type="entry name" value="TWO-COMPONENT HISTIDINE KINASE"/>
    <property type="match status" value="1"/>
</dbReference>
<keyword evidence="9" id="KW-0067">ATP-binding</keyword>
<dbReference type="GO" id="GO:0000155">
    <property type="term" value="F:phosphorelay sensor kinase activity"/>
    <property type="evidence" value="ECO:0007669"/>
    <property type="project" value="InterPro"/>
</dbReference>
<dbReference type="EMBL" id="MSIE01000093">
    <property type="protein sequence ID" value="OLF08584.1"/>
    <property type="molecule type" value="Genomic_DNA"/>
</dbReference>
<keyword evidence="11" id="KW-0902">Two-component regulatory system</keyword>
<evidence type="ECO:0000313" key="17">
    <source>
        <dbReference type="Proteomes" id="UP000185596"/>
    </source>
</evidence>
<evidence type="ECO:0000256" key="5">
    <source>
        <dbReference type="ARBA" id="ARBA00022679"/>
    </source>
</evidence>
<dbReference type="SUPFAM" id="SSF55874">
    <property type="entry name" value="ATPase domain of HSP90 chaperone/DNA topoisomerase II/histidine kinase"/>
    <property type="match status" value="1"/>
</dbReference>
<dbReference type="CDD" id="cd00075">
    <property type="entry name" value="HATPase"/>
    <property type="match status" value="1"/>
</dbReference>
<protein>
    <recommendedName>
        <fullName evidence="12">Sensor-like histidine kinase SenX3</fullName>
        <ecNumber evidence="3">2.7.13.3</ecNumber>
    </recommendedName>
</protein>
<dbReference type="GO" id="GO:0007234">
    <property type="term" value="P:osmosensory signaling via phosphorelay pathway"/>
    <property type="evidence" value="ECO:0007669"/>
    <property type="project" value="TreeGrafter"/>
</dbReference>
<dbReference type="Pfam" id="PF00512">
    <property type="entry name" value="HisKA"/>
    <property type="match status" value="1"/>
</dbReference>
<evidence type="ECO:0000259" key="15">
    <source>
        <dbReference type="PROSITE" id="PS50885"/>
    </source>
</evidence>
<feature type="transmembrane region" description="Helical" evidence="13">
    <location>
        <begin position="20"/>
        <end position="40"/>
    </location>
</feature>
<dbReference type="OrthoDB" id="340764at2"/>
<evidence type="ECO:0000256" key="2">
    <source>
        <dbReference type="ARBA" id="ARBA00004236"/>
    </source>
</evidence>
<accession>A0A1Q8C2L7</accession>
<dbReference type="FunFam" id="1.10.287.130:FF:000001">
    <property type="entry name" value="Two-component sensor histidine kinase"/>
    <property type="match status" value="1"/>
</dbReference>
<evidence type="ECO:0000256" key="3">
    <source>
        <dbReference type="ARBA" id="ARBA00012438"/>
    </source>
</evidence>
<dbReference type="GO" id="GO:0005524">
    <property type="term" value="F:ATP binding"/>
    <property type="evidence" value="ECO:0007669"/>
    <property type="project" value="UniProtKB-KW"/>
</dbReference>
<feature type="domain" description="HAMP" evidence="15">
    <location>
        <begin position="216"/>
        <end position="269"/>
    </location>
</feature>
<reference evidence="16 17" key="1">
    <citation type="submission" date="2016-12" db="EMBL/GenBank/DDBJ databases">
        <title>The draft genome sequence of Actinophytocola sp. 11-183.</title>
        <authorList>
            <person name="Wang W."/>
            <person name="Yuan L."/>
        </authorList>
    </citation>
    <scope>NUCLEOTIDE SEQUENCE [LARGE SCALE GENOMIC DNA]</scope>
    <source>
        <strain evidence="16 17">11-183</strain>
    </source>
</reference>
<organism evidence="16 17">
    <name type="scientific">Actinophytocola xanthii</name>
    <dbReference type="NCBI Taxonomy" id="1912961"/>
    <lineage>
        <taxon>Bacteria</taxon>
        <taxon>Bacillati</taxon>
        <taxon>Actinomycetota</taxon>
        <taxon>Actinomycetes</taxon>
        <taxon>Pseudonocardiales</taxon>
        <taxon>Pseudonocardiaceae</taxon>
    </lineage>
</organism>
<keyword evidence="6 13" id="KW-0812">Transmembrane</keyword>
<dbReference type="InterPro" id="IPR004358">
    <property type="entry name" value="Sig_transdc_His_kin-like_C"/>
</dbReference>
<dbReference type="GO" id="GO:0030295">
    <property type="term" value="F:protein kinase activator activity"/>
    <property type="evidence" value="ECO:0007669"/>
    <property type="project" value="TreeGrafter"/>
</dbReference>
<evidence type="ECO:0000256" key="6">
    <source>
        <dbReference type="ARBA" id="ARBA00022692"/>
    </source>
</evidence>
<dbReference type="Pfam" id="PF02518">
    <property type="entry name" value="HATPase_c"/>
    <property type="match status" value="1"/>
</dbReference>
<evidence type="ECO:0000256" key="12">
    <source>
        <dbReference type="ARBA" id="ARBA00039401"/>
    </source>
</evidence>
<dbReference type="STRING" id="1912961.BU204_34080"/>
<keyword evidence="8" id="KW-0418">Kinase</keyword>
<comment type="caution">
    <text evidence="16">The sequence shown here is derived from an EMBL/GenBank/DDBJ whole genome shotgun (WGS) entry which is preliminary data.</text>
</comment>
<dbReference type="SUPFAM" id="SSF47384">
    <property type="entry name" value="Homodimeric domain of signal transducing histidine kinase"/>
    <property type="match status" value="1"/>
</dbReference>
<keyword evidence="5" id="KW-0808">Transferase</keyword>
<dbReference type="Gene3D" id="1.10.287.130">
    <property type="match status" value="1"/>
</dbReference>
<dbReference type="InterPro" id="IPR036097">
    <property type="entry name" value="HisK_dim/P_sf"/>
</dbReference>
<dbReference type="GO" id="GO:0000156">
    <property type="term" value="F:phosphorelay response regulator activity"/>
    <property type="evidence" value="ECO:0007669"/>
    <property type="project" value="TreeGrafter"/>
</dbReference>
<feature type="domain" description="Histidine kinase" evidence="14">
    <location>
        <begin position="456"/>
        <end position="676"/>
    </location>
</feature>
<dbReference type="Gene3D" id="3.30.450.40">
    <property type="match status" value="1"/>
</dbReference>
<dbReference type="InterPro" id="IPR003660">
    <property type="entry name" value="HAMP_dom"/>
</dbReference>
<dbReference type="InterPro" id="IPR029016">
    <property type="entry name" value="GAF-like_dom_sf"/>
</dbReference>
<dbReference type="Pfam" id="PF01590">
    <property type="entry name" value="GAF"/>
    <property type="match status" value="1"/>
</dbReference>
<dbReference type="SUPFAM" id="SSF158472">
    <property type="entry name" value="HAMP domain-like"/>
    <property type="match status" value="1"/>
</dbReference>
<evidence type="ECO:0000256" key="13">
    <source>
        <dbReference type="SAM" id="Phobius"/>
    </source>
</evidence>
<dbReference type="SMART" id="SM00065">
    <property type="entry name" value="GAF"/>
    <property type="match status" value="1"/>
</dbReference>
<evidence type="ECO:0000259" key="14">
    <source>
        <dbReference type="PROSITE" id="PS50109"/>
    </source>
</evidence>
<keyword evidence="4" id="KW-0597">Phosphoprotein</keyword>
<name>A0A1Q8C2L7_9PSEU</name>
<dbReference type="InterPro" id="IPR003018">
    <property type="entry name" value="GAF"/>
</dbReference>
<keyword evidence="10 13" id="KW-1133">Transmembrane helix</keyword>
<dbReference type="SMART" id="SM00388">
    <property type="entry name" value="HisKA"/>
    <property type="match status" value="1"/>
</dbReference>
<dbReference type="SMART" id="SM00387">
    <property type="entry name" value="HATPase_c"/>
    <property type="match status" value="1"/>
</dbReference>
<dbReference type="EC" id="2.7.13.3" evidence="3"/>
<evidence type="ECO:0000256" key="8">
    <source>
        <dbReference type="ARBA" id="ARBA00022777"/>
    </source>
</evidence>
<dbReference type="PROSITE" id="PS51257">
    <property type="entry name" value="PROKAR_LIPOPROTEIN"/>
    <property type="match status" value="1"/>
</dbReference>
<dbReference type="Proteomes" id="UP000185596">
    <property type="component" value="Unassembled WGS sequence"/>
</dbReference>
<evidence type="ECO:0000256" key="10">
    <source>
        <dbReference type="ARBA" id="ARBA00022989"/>
    </source>
</evidence>
<dbReference type="CDD" id="cd00082">
    <property type="entry name" value="HisKA"/>
    <property type="match status" value="1"/>
</dbReference>
<dbReference type="PROSITE" id="PS50885">
    <property type="entry name" value="HAMP"/>
    <property type="match status" value="1"/>
</dbReference>
<dbReference type="InterPro" id="IPR036890">
    <property type="entry name" value="HATPase_C_sf"/>
</dbReference>
<gene>
    <name evidence="16" type="ORF">BU204_34080</name>
</gene>
<keyword evidence="7" id="KW-0547">Nucleotide-binding</keyword>
<sequence>MNRSSGLLSRRPVRWQLRVLVTAVCVFMLLACGATVYSLLAQSATVTQLTTVIGPARDASATVLQAMTDADNALATAQATRSAAPAERLAAARERVGEARRVARDLLAHPSLGERDREAYRRLQDERDRALTAWWDYADDAFARVAAGLPVDATTREVLLDRFRAEHIALTDKLVANRDALRTATRELVPDATLVTLGATGLVLVGVMLVARRTARSLTVPIAGLRSVVQRIEAGDLSARADAGAGAREVRDLAAAFNTLAADQAETLRLHEVALEVELTVRAVSTVREAIEAVCASIGPPLAADRVVISLVDPSGEIVRSTQWHVEGLPDFPPDVSPYAGPVAEELWRRSTYLAVADVRAEGVKHDPRIAPFRREADTRGLLVVPIGLAERPLGTIAVSDGTGPRAWRSAQIALVHHVAAALAHAIAEVDYREHQAQHVARLERLDRQKDDFLSTVSHELRTPLASISGYLELLLDGDAGEVTPEQRHMLQVMERNGVRLRALVEDLLAMNRAESSHVRADTAVELAGVVGATVEELRPLAEKNGVGLELSLGTDPGPVLGDREDLQRAVGNIVSNAVKFTPRGGQVRVSHTGDPATGEVVVTCSDTGIGIPRADLPHLTTQFFRAGNVAGDVVPGTGLGLAIVKAVVDAHGGQLTVDSTEGRGTVVTLRFPTLAPVTARSSEVHTP</sequence>
<comment type="catalytic activity">
    <reaction evidence="1">
        <text>ATP + protein L-histidine = ADP + protein N-phospho-L-histidine.</text>
        <dbReference type="EC" id="2.7.13.3"/>
    </reaction>
</comment>
<dbReference type="Gene3D" id="3.30.565.10">
    <property type="entry name" value="Histidine kinase-like ATPase, C-terminal domain"/>
    <property type="match status" value="1"/>
</dbReference>
<evidence type="ECO:0000256" key="1">
    <source>
        <dbReference type="ARBA" id="ARBA00000085"/>
    </source>
</evidence>
<dbReference type="PANTHER" id="PTHR42878:SF7">
    <property type="entry name" value="SENSOR HISTIDINE KINASE GLRK"/>
    <property type="match status" value="1"/>
</dbReference>
<dbReference type="PRINTS" id="PR00344">
    <property type="entry name" value="BCTRLSENSOR"/>
</dbReference>
<dbReference type="PROSITE" id="PS50109">
    <property type="entry name" value="HIS_KIN"/>
    <property type="match status" value="1"/>
</dbReference>
<evidence type="ECO:0000313" key="16">
    <source>
        <dbReference type="EMBL" id="OLF08584.1"/>
    </source>
</evidence>
<evidence type="ECO:0000256" key="11">
    <source>
        <dbReference type="ARBA" id="ARBA00023012"/>
    </source>
</evidence>
<dbReference type="InterPro" id="IPR003661">
    <property type="entry name" value="HisK_dim/P_dom"/>
</dbReference>